<name>A0A7W5XYB4_9BACT</name>
<dbReference type="Proteomes" id="UP000541425">
    <property type="component" value="Unassembled WGS sequence"/>
</dbReference>
<reference evidence="1 2" key="1">
    <citation type="submission" date="2020-08" db="EMBL/GenBank/DDBJ databases">
        <title>Genomic Encyclopedia of Type Strains, Phase IV (KMG-IV): sequencing the most valuable type-strain genomes for metagenomic binning, comparative biology and taxonomic classification.</title>
        <authorList>
            <person name="Goeker M."/>
        </authorList>
    </citation>
    <scope>NUCLEOTIDE SEQUENCE [LARGE SCALE GENOMIC DNA]</scope>
    <source>
        <strain evidence="1 2">DSM 22548</strain>
    </source>
</reference>
<dbReference type="AlphaFoldDB" id="A0A7W5XYB4"/>
<evidence type="ECO:0000313" key="2">
    <source>
        <dbReference type="Proteomes" id="UP000541425"/>
    </source>
</evidence>
<evidence type="ECO:0000313" key="1">
    <source>
        <dbReference type="EMBL" id="MBB3703388.1"/>
    </source>
</evidence>
<comment type="caution">
    <text evidence="1">The sequence shown here is derived from an EMBL/GenBank/DDBJ whole genome shotgun (WGS) entry which is preliminary data.</text>
</comment>
<organism evidence="1 2">
    <name type="scientific">Alloprevotella rava</name>
    <dbReference type="NCBI Taxonomy" id="671218"/>
    <lineage>
        <taxon>Bacteria</taxon>
        <taxon>Pseudomonadati</taxon>
        <taxon>Bacteroidota</taxon>
        <taxon>Bacteroidia</taxon>
        <taxon>Bacteroidales</taxon>
        <taxon>Prevotellaceae</taxon>
        <taxon>Alloprevotella</taxon>
    </lineage>
</organism>
<gene>
    <name evidence="1" type="ORF">FHS60_001870</name>
</gene>
<dbReference type="EMBL" id="JACICA010000011">
    <property type="protein sequence ID" value="MBB3703388.1"/>
    <property type="molecule type" value="Genomic_DNA"/>
</dbReference>
<sequence>MTTVKELLEKSQILQILYRYNWLLRYNKGVS</sequence>
<accession>A0A7W5XYB4</accession>
<proteinExistence type="predicted"/>
<protein>
    <submittedName>
        <fullName evidence="1">Uncharacterized protein</fullName>
    </submittedName>
</protein>